<organism evidence="2 3">
    <name type="scientific">Rhodopila globiformis</name>
    <name type="common">Rhodopseudomonas globiformis</name>
    <dbReference type="NCBI Taxonomy" id="1071"/>
    <lineage>
        <taxon>Bacteria</taxon>
        <taxon>Pseudomonadati</taxon>
        <taxon>Pseudomonadota</taxon>
        <taxon>Alphaproteobacteria</taxon>
        <taxon>Acetobacterales</taxon>
        <taxon>Acetobacteraceae</taxon>
        <taxon>Rhodopila</taxon>
    </lineage>
</organism>
<evidence type="ECO:0000313" key="3">
    <source>
        <dbReference type="Proteomes" id="UP000239724"/>
    </source>
</evidence>
<comment type="caution">
    <text evidence="2">The sequence shown here is derived from an EMBL/GenBank/DDBJ whole genome shotgun (WGS) entry which is preliminary data.</text>
</comment>
<dbReference type="SUPFAM" id="SSF143100">
    <property type="entry name" value="TTHA1013/TTHA0281-like"/>
    <property type="match status" value="1"/>
</dbReference>
<dbReference type="OrthoDB" id="9807959at2"/>
<gene>
    <name evidence="2" type="ORF">CCS01_11245</name>
</gene>
<keyword evidence="3" id="KW-1185">Reference proteome</keyword>
<feature type="domain" description="HicB-like antitoxin of toxin-antitoxin system" evidence="1">
    <location>
        <begin position="4"/>
        <end position="65"/>
    </location>
</feature>
<accession>A0A2S6NIA2</accession>
<dbReference type="EMBL" id="NHRY01000114">
    <property type="protein sequence ID" value="PPQ34339.1"/>
    <property type="molecule type" value="Genomic_DNA"/>
</dbReference>
<dbReference type="Pfam" id="PF15919">
    <property type="entry name" value="HicB_lk_antitox"/>
    <property type="match status" value="1"/>
</dbReference>
<protein>
    <recommendedName>
        <fullName evidence="1">HicB-like antitoxin of toxin-antitoxin system domain-containing protein</fullName>
    </recommendedName>
</protein>
<dbReference type="AlphaFoldDB" id="A0A2S6NIA2"/>
<sequence>MALPEDEGGGYLAVAPDLLGCMADGATEEAAIADIRSAIGEWIDEAKRLGREVPEPNCINALYANGKRKLILKLRPKIS</sequence>
<dbReference type="InterPro" id="IPR035069">
    <property type="entry name" value="TTHA1013/TTHA0281-like"/>
</dbReference>
<dbReference type="Gene3D" id="3.30.160.250">
    <property type="match status" value="1"/>
</dbReference>
<name>A0A2S6NIA2_RHOGL</name>
<evidence type="ECO:0000313" key="2">
    <source>
        <dbReference type="EMBL" id="PPQ34339.1"/>
    </source>
</evidence>
<proteinExistence type="predicted"/>
<dbReference type="Proteomes" id="UP000239724">
    <property type="component" value="Unassembled WGS sequence"/>
</dbReference>
<reference evidence="2 3" key="1">
    <citation type="journal article" date="2018" name="Arch. Microbiol.">
        <title>New insights into the metabolic potential of the phototrophic purple bacterium Rhodopila globiformis DSM 161(T) from its draft genome sequence and evidence for a vanadium-dependent nitrogenase.</title>
        <authorList>
            <person name="Imhoff J.F."/>
            <person name="Rahn T."/>
            <person name="Kunzel S."/>
            <person name="Neulinger S.C."/>
        </authorList>
    </citation>
    <scope>NUCLEOTIDE SEQUENCE [LARGE SCALE GENOMIC DNA]</scope>
    <source>
        <strain evidence="2 3">DSM 161</strain>
    </source>
</reference>
<dbReference type="InterPro" id="IPR031807">
    <property type="entry name" value="HicB-like"/>
</dbReference>
<evidence type="ECO:0000259" key="1">
    <source>
        <dbReference type="Pfam" id="PF15919"/>
    </source>
</evidence>